<feature type="compositionally biased region" description="Basic and acidic residues" evidence="1">
    <location>
        <begin position="179"/>
        <end position="189"/>
    </location>
</feature>
<reference evidence="2 3" key="1">
    <citation type="journal article" date="2011" name="J. Bacteriol.">
        <title>Genome sequence of Halorhabdus tiamatea, the first archaeon isolated from a deep-sea anoxic brine lake.</title>
        <authorList>
            <person name="Antunes A."/>
            <person name="Alam I."/>
            <person name="Bajic V.B."/>
            <person name="Stingl U."/>
        </authorList>
    </citation>
    <scope>NUCLEOTIDE SEQUENCE [LARGE SCALE GENOMIC DNA]</scope>
    <source>
        <strain evidence="2 3">SARL4B</strain>
    </source>
</reference>
<dbReference type="AlphaFoldDB" id="U2DY47"/>
<protein>
    <submittedName>
        <fullName evidence="2">Uncharacterized protein</fullName>
    </submittedName>
</protein>
<dbReference type="EMBL" id="AFNT02000044">
    <property type="protein sequence ID" value="ERJ05098.1"/>
    <property type="molecule type" value="Genomic_DNA"/>
</dbReference>
<dbReference type="Proteomes" id="UP000003861">
    <property type="component" value="Unassembled WGS sequence"/>
</dbReference>
<feature type="region of interest" description="Disordered" evidence="1">
    <location>
        <begin position="171"/>
        <end position="190"/>
    </location>
</feature>
<evidence type="ECO:0000313" key="3">
    <source>
        <dbReference type="Proteomes" id="UP000003861"/>
    </source>
</evidence>
<comment type="caution">
    <text evidence="2">The sequence shown here is derived from an EMBL/GenBank/DDBJ whole genome shotgun (WGS) entry which is preliminary data.</text>
</comment>
<name>U2DY47_9EURY</name>
<proteinExistence type="predicted"/>
<organism evidence="2 3">
    <name type="scientific">Halorhabdus tiamatea SARL4B</name>
    <dbReference type="NCBI Taxonomy" id="1033806"/>
    <lineage>
        <taxon>Archaea</taxon>
        <taxon>Methanobacteriati</taxon>
        <taxon>Methanobacteriota</taxon>
        <taxon>Stenosarchaea group</taxon>
        <taxon>Halobacteria</taxon>
        <taxon>Halobacteriales</taxon>
        <taxon>Haloarculaceae</taxon>
        <taxon>Halorhabdus</taxon>
    </lineage>
</organism>
<sequence>MEFDATEMSLEEQLSIYDDDFPRELPTWDADALVTPRAFLSEYGYDLDGYRLPTTLGAYLMEEIDPSPILTLVRTFGTDSWEGKDPEDIKSMVEKGGYNMVKLYRFDGTLPKGNMLEAYSQGGFLIEYSYTRREDKLKETGHDRLGYYWLDINGTSELIKKLLYGLDEGPWADDTEGQTPREWEKKENPAGRQKWAVAMLQNDQLRVVPTEFASQYLLDEGLRQSAANSGVPIKD</sequence>
<reference evidence="2 3" key="2">
    <citation type="journal article" date="2013" name="PLoS ONE">
        <title>INDIGO - INtegrated Data Warehouse of MIcrobial GenOmes with Examples from the Red Sea Extremophiles.</title>
        <authorList>
            <person name="Alam I."/>
            <person name="Antunes A."/>
            <person name="Kamau A.A."/>
            <person name="Ba Alawi W."/>
            <person name="Kalkatawi M."/>
            <person name="Stingl U."/>
            <person name="Bajic V.B."/>
        </authorList>
    </citation>
    <scope>NUCLEOTIDE SEQUENCE [LARGE SCALE GENOMIC DNA]</scope>
    <source>
        <strain evidence="2 3">SARL4B</strain>
    </source>
</reference>
<dbReference type="RefSeq" id="WP_008526590.1">
    <property type="nucleotide sequence ID" value="NZ_AFNT02000044.1"/>
</dbReference>
<gene>
    <name evidence="2" type="ORF">HLRTI_002897</name>
</gene>
<evidence type="ECO:0000256" key="1">
    <source>
        <dbReference type="SAM" id="MobiDB-lite"/>
    </source>
</evidence>
<accession>U2DY47</accession>
<evidence type="ECO:0000313" key="2">
    <source>
        <dbReference type="EMBL" id="ERJ05098.1"/>
    </source>
</evidence>